<evidence type="ECO:0000259" key="5">
    <source>
        <dbReference type="PROSITE" id="PS50886"/>
    </source>
</evidence>
<evidence type="ECO:0000256" key="2">
    <source>
        <dbReference type="ARBA" id="ARBA00022884"/>
    </source>
</evidence>
<dbReference type="CDD" id="cd10289">
    <property type="entry name" value="GST_C_AaRS_like"/>
    <property type="match status" value="1"/>
</dbReference>
<dbReference type="CDD" id="cd02799">
    <property type="entry name" value="tRNA_bind_EMAP-II_like"/>
    <property type="match status" value="1"/>
</dbReference>
<protein>
    <recommendedName>
        <fullName evidence="5">tRNA-binding domain-containing protein</fullName>
    </recommendedName>
</protein>
<gene>
    <name evidence="6" type="ORF">Esi_0011_0204</name>
</gene>
<keyword evidence="2 3" id="KW-0694">RNA-binding</keyword>
<name>D8LCS6_ECTSI</name>
<feature type="domain" description="TRNA-binding" evidence="5">
    <location>
        <begin position="217"/>
        <end position="320"/>
    </location>
</feature>
<dbReference type="InterPro" id="IPR002547">
    <property type="entry name" value="tRNA-bd_dom"/>
</dbReference>
<dbReference type="OMA" id="QVCRTVC"/>
<dbReference type="PANTHER" id="PTHR11586:SF33">
    <property type="entry name" value="AMINOACYL TRNA SYNTHASE COMPLEX-INTERACTING MULTIFUNCTIONAL PROTEIN 1"/>
    <property type="match status" value="1"/>
</dbReference>
<dbReference type="SUPFAM" id="SSF50249">
    <property type="entry name" value="Nucleic acid-binding proteins"/>
    <property type="match status" value="1"/>
</dbReference>
<evidence type="ECO:0000313" key="6">
    <source>
        <dbReference type="EMBL" id="CBN79589.1"/>
    </source>
</evidence>
<evidence type="ECO:0000313" key="7">
    <source>
        <dbReference type="Proteomes" id="UP000002630"/>
    </source>
</evidence>
<dbReference type="SUPFAM" id="SSF47616">
    <property type="entry name" value="GST C-terminal domain-like"/>
    <property type="match status" value="1"/>
</dbReference>
<dbReference type="AlphaFoldDB" id="D8LCS6"/>
<dbReference type="STRING" id="2880.D8LCS6"/>
<dbReference type="InterPro" id="IPR051270">
    <property type="entry name" value="Tyrosine-tRNA_ligase_regulator"/>
</dbReference>
<dbReference type="EMBL" id="FN647789">
    <property type="protein sequence ID" value="CBN79589.1"/>
    <property type="molecule type" value="Genomic_DNA"/>
</dbReference>
<organism evidence="6 7">
    <name type="scientific">Ectocarpus siliculosus</name>
    <name type="common">Brown alga</name>
    <name type="synonym">Conferva siliculosa</name>
    <dbReference type="NCBI Taxonomy" id="2880"/>
    <lineage>
        <taxon>Eukaryota</taxon>
        <taxon>Sar</taxon>
        <taxon>Stramenopiles</taxon>
        <taxon>Ochrophyta</taxon>
        <taxon>PX clade</taxon>
        <taxon>Phaeophyceae</taxon>
        <taxon>Ectocarpales</taxon>
        <taxon>Ectocarpaceae</taxon>
        <taxon>Ectocarpus</taxon>
    </lineage>
</organism>
<evidence type="ECO:0000256" key="1">
    <source>
        <dbReference type="ARBA" id="ARBA00022555"/>
    </source>
</evidence>
<dbReference type="OrthoDB" id="19141at2759"/>
<dbReference type="GO" id="GO:0032991">
    <property type="term" value="C:protein-containing complex"/>
    <property type="evidence" value="ECO:0007669"/>
    <property type="project" value="UniProtKB-ARBA"/>
</dbReference>
<keyword evidence="1 3" id="KW-0820">tRNA-binding</keyword>
<sequence length="380" mass="38344">MMRSLGKDSGNAVGQGTGVDSWLDFSTSFSSEHLASLNKHLPGRSFLAGGAFSLADVAVYFACAAAVAAAPPAAGKQLHLCRWFNQVQHRVRLLAPSCPVLPPTVTLNIFSPVAVPLPAKQPATSSGAAQSATAGSAAGAAAAAPACGVGTEKSASASSPTEGKKDKKKKKKGAAAGGEDGDGKAATPAAAAKGAPGEAKKGAESAAPAAAAAAEGDPSKLDVRVGTIVKAWEHPDSEKLFCEEIDLGEGANRNIASGLRAFYTLEEMQGRRVIVLANLKPRNIGGFKSNGMVLCASSEDHSVVKIVEPPPGAAIGARVTVSGTEGEPATPAQVQKKKILEKCAPKLKTNSDGLPGYDGVGVFNVDGEPCVATIPGAFVS</sequence>
<dbReference type="InParanoid" id="D8LCS6"/>
<feature type="region of interest" description="Disordered" evidence="4">
    <location>
        <begin position="150"/>
        <end position="218"/>
    </location>
</feature>
<dbReference type="Pfam" id="PF21972">
    <property type="entry name" value="Arc1p_N_like"/>
    <property type="match status" value="1"/>
</dbReference>
<dbReference type="Gene3D" id="2.40.50.140">
    <property type="entry name" value="Nucleic acid-binding proteins"/>
    <property type="match status" value="1"/>
</dbReference>
<keyword evidence="7" id="KW-1185">Reference proteome</keyword>
<dbReference type="Pfam" id="PF01588">
    <property type="entry name" value="tRNA_bind"/>
    <property type="match status" value="1"/>
</dbReference>
<dbReference type="Gene3D" id="1.20.1050.130">
    <property type="match status" value="1"/>
</dbReference>
<evidence type="ECO:0000256" key="4">
    <source>
        <dbReference type="SAM" id="MobiDB-lite"/>
    </source>
</evidence>
<proteinExistence type="predicted"/>
<dbReference type="InterPro" id="IPR012340">
    <property type="entry name" value="NA-bd_OB-fold"/>
</dbReference>
<feature type="compositionally biased region" description="Low complexity" evidence="4">
    <location>
        <begin position="184"/>
        <end position="197"/>
    </location>
</feature>
<dbReference type="PROSITE" id="PS50886">
    <property type="entry name" value="TRBD"/>
    <property type="match status" value="1"/>
</dbReference>
<dbReference type="PANTHER" id="PTHR11586">
    <property type="entry name" value="TRNA-AMINOACYLATION COFACTOR ARC1 FAMILY MEMBER"/>
    <property type="match status" value="1"/>
</dbReference>
<dbReference type="eggNOG" id="KOG2241">
    <property type="taxonomic scope" value="Eukaryota"/>
</dbReference>
<accession>D8LCS6</accession>
<dbReference type="FunFam" id="2.40.50.140:FF:000225">
    <property type="entry name" value="tyrosine--tRNA ligase, cytoplasmic"/>
    <property type="match status" value="1"/>
</dbReference>
<dbReference type="EMBL" id="FN649734">
    <property type="protein sequence ID" value="CBN79589.1"/>
    <property type="molecule type" value="Genomic_DNA"/>
</dbReference>
<evidence type="ECO:0000256" key="3">
    <source>
        <dbReference type="PROSITE-ProRule" id="PRU00209"/>
    </source>
</evidence>
<reference evidence="6 7" key="1">
    <citation type="journal article" date="2010" name="Nature">
        <title>The Ectocarpus genome and the independent evolution of multicellularity in brown algae.</title>
        <authorList>
            <person name="Cock J.M."/>
            <person name="Sterck L."/>
            <person name="Rouze P."/>
            <person name="Scornet D."/>
            <person name="Allen A.E."/>
            <person name="Amoutzias G."/>
            <person name="Anthouard V."/>
            <person name="Artiguenave F."/>
            <person name="Aury J.M."/>
            <person name="Badger J.H."/>
            <person name="Beszteri B."/>
            <person name="Billiau K."/>
            <person name="Bonnet E."/>
            <person name="Bothwell J.H."/>
            <person name="Bowler C."/>
            <person name="Boyen C."/>
            <person name="Brownlee C."/>
            <person name="Carrano C.J."/>
            <person name="Charrier B."/>
            <person name="Cho G.Y."/>
            <person name="Coelho S.M."/>
            <person name="Collen J."/>
            <person name="Corre E."/>
            <person name="Da Silva C."/>
            <person name="Delage L."/>
            <person name="Delaroque N."/>
            <person name="Dittami S.M."/>
            <person name="Doulbeau S."/>
            <person name="Elias M."/>
            <person name="Farnham G."/>
            <person name="Gachon C.M."/>
            <person name="Gschloessl B."/>
            <person name="Heesch S."/>
            <person name="Jabbari K."/>
            <person name="Jubin C."/>
            <person name="Kawai H."/>
            <person name="Kimura K."/>
            <person name="Kloareg B."/>
            <person name="Kupper F.C."/>
            <person name="Lang D."/>
            <person name="Le Bail A."/>
            <person name="Leblanc C."/>
            <person name="Lerouge P."/>
            <person name="Lohr M."/>
            <person name="Lopez P.J."/>
            <person name="Martens C."/>
            <person name="Maumus F."/>
            <person name="Michel G."/>
            <person name="Miranda-Saavedra D."/>
            <person name="Morales J."/>
            <person name="Moreau H."/>
            <person name="Motomura T."/>
            <person name="Nagasato C."/>
            <person name="Napoli C.A."/>
            <person name="Nelson D.R."/>
            <person name="Nyvall-Collen P."/>
            <person name="Peters A.F."/>
            <person name="Pommier C."/>
            <person name="Potin P."/>
            <person name="Poulain J."/>
            <person name="Quesneville H."/>
            <person name="Read B."/>
            <person name="Rensing S.A."/>
            <person name="Ritter A."/>
            <person name="Rousvoal S."/>
            <person name="Samanta M."/>
            <person name="Samson G."/>
            <person name="Schroeder D.C."/>
            <person name="Segurens B."/>
            <person name="Strittmatter M."/>
            <person name="Tonon T."/>
            <person name="Tregear J.W."/>
            <person name="Valentin K."/>
            <person name="von Dassow P."/>
            <person name="Yamagishi T."/>
            <person name="Van de Peer Y."/>
            <person name="Wincker P."/>
        </authorList>
    </citation>
    <scope>NUCLEOTIDE SEQUENCE [LARGE SCALE GENOMIC DNA]</scope>
    <source>
        <strain evidence="7">Ec32 / CCAP1310/4</strain>
    </source>
</reference>
<dbReference type="Proteomes" id="UP000002630">
    <property type="component" value="Linkage Group LG09"/>
</dbReference>
<dbReference type="InterPro" id="IPR036282">
    <property type="entry name" value="Glutathione-S-Trfase_C_sf"/>
</dbReference>
<dbReference type="GO" id="GO:0000049">
    <property type="term" value="F:tRNA binding"/>
    <property type="evidence" value="ECO:0007669"/>
    <property type="project" value="UniProtKB-UniRule"/>
</dbReference>
<feature type="compositionally biased region" description="Low complexity" evidence="4">
    <location>
        <begin position="204"/>
        <end position="216"/>
    </location>
</feature>
<dbReference type="InterPro" id="IPR053836">
    <property type="entry name" value="Arc1-like_N"/>
</dbReference>